<evidence type="ECO:0000256" key="1">
    <source>
        <dbReference type="SAM" id="MobiDB-lite"/>
    </source>
</evidence>
<reference evidence="2 3" key="1">
    <citation type="submission" date="2019-01" db="EMBL/GenBank/DDBJ databases">
        <title>Sequencing of cultivated peanut Arachis hypogaea provides insights into genome evolution and oil improvement.</title>
        <authorList>
            <person name="Chen X."/>
        </authorList>
    </citation>
    <scope>NUCLEOTIDE SEQUENCE [LARGE SCALE GENOMIC DNA]</scope>
    <source>
        <strain evidence="3">cv. Fuhuasheng</strain>
        <tissue evidence="2">Leaves</tissue>
    </source>
</reference>
<dbReference type="Gramene" id="arahy.Tifrunner.gnm2.ann2.Ah10g180200.1">
    <property type="protein sequence ID" value="arahy.Tifrunner.gnm2.ann2.Ah10g180200.1-CDS"/>
    <property type="gene ID" value="arahy.Tifrunner.gnm2.ann2.Ah10g180200"/>
</dbReference>
<evidence type="ECO:0000313" key="3">
    <source>
        <dbReference type="Proteomes" id="UP000289738"/>
    </source>
</evidence>
<comment type="caution">
    <text evidence="2">The sequence shown here is derived from an EMBL/GenBank/DDBJ whole genome shotgun (WGS) entry which is preliminary data.</text>
</comment>
<sequence>MDPVLRENFSPPVSSDPEPLPRSCATELTRYTSASPSSAITVDNCASKDSSSRNFCAGAAAAADAAPFPDILAEWTDKQHRQYLNSLEASFVNELHRSMRSRGWCLQNNTDQACKPRTIQNSHDMPRQSLALHDICRKKISFEKFSTMLESTADSHVLAGSQNGLTPVDRGCSLRETNTYDHVLLCDDGVHAGKCSSFSDRAQRRLEQQYSCCSSHPDLVASTAEVTDQNFNGEVARSSCMPVAKKAKTDAAEASSNAQVVPFGIIHTLDASIDSDSSSRNKGRELLSKLPESLHFSKSDLHHFLRGS</sequence>
<dbReference type="OrthoDB" id="1104553at2759"/>
<feature type="region of interest" description="Disordered" evidence="1">
    <location>
        <begin position="1"/>
        <end position="23"/>
    </location>
</feature>
<proteinExistence type="predicted"/>
<protein>
    <submittedName>
        <fullName evidence="2">Uncharacterized protein</fullName>
    </submittedName>
</protein>
<dbReference type="EMBL" id="SDMP01000010">
    <property type="protein sequence ID" value="RYR34482.1"/>
    <property type="molecule type" value="Genomic_DNA"/>
</dbReference>
<dbReference type="InterPro" id="IPR044678">
    <property type="entry name" value="COR27/28"/>
</dbReference>
<organism evidence="2 3">
    <name type="scientific">Arachis hypogaea</name>
    <name type="common">Peanut</name>
    <dbReference type="NCBI Taxonomy" id="3818"/>
    <lineage>
        <taxon>Eukaryota</taxon>
        <taxon>Viridiplantae</taxon>
        <taxon>Streptophyta</taxon>
        <taxon>Embryophyta</taxon>
        <taxon>Tracheophyta</taxon>
        <taxon>Spermatophyta</taxon>
        <taxon>Magnoliopsida</taxon>
        <taxon>eudicotyledons</taxon>
        <taxon>Gunneridae</taxon>
        <taxon>Pentapetalae</taxon>
        <taxon>rosids</taxon>
        <taxon>fabids</taxon>
        <taxon>Fabales</taxon>
        <taxon>Fabaceae</taxon>
        <taxon>Papilionoideae</taxon>
        <taxon>50 kb inversion clade</taxon>
        <taxon>dalbergioids sensu lato</taxon>
        <taxon>Dalbergieae</taxon>
        <taxon>Pterocarpus clade</taxon>
        <taxon>Arachis</taxon>
    </lineage>
</organism>
<dbReference type="PANTHER" id="PTHR33676:SF17">
    <property type="entry name" value="COLD-REGULATED PROTEIN 28"/>
    <property type="match status" value="1"/>
</dbReference>
<dbReference type="PANTHER" id="PTHR33676">
    <property type="entry name" value="COLD REGULATED PROTEIN 27"/>
    <property type="match status" value="1"/>
</dbReference>
<keyword evidence="3" id="KW-1185">Reference proteome</keyword>
<dbReference type="Proteomes" id="UP000289738">
    <property type="component" value="Chromosome A10"/>
</dbReference>
<evidence type="ECO:0000313" key="2">
    <source>
        <dbReference type="EMBL" id="RYR34482.1"/>
    </source>
</evidence>
<gene>
    <name evidence="2" type="ORF">Ahy_A10g049413</name>
</gene>
<dbReference type="GO" id="GO:0042752">
    <property type="term" value="P:regulation of circadian rhythm"/>
    <property type="evidence" value="ECO:0007669"/>
    <property type="project" value="InterPro"/>
</dbReference>
<name>A0A445B737_ARAHY</name>
<dbReference type="GO" id="GO:0009409">
    <property type="term" value="P:response to cold"/>
    <property type="evidence" value="ECO:0007669"/>
    <property type="project" value="InterPro"/>
</dbReference>
<accession>A0A445B737</accession>
<dbReference type="AlphaFoldDB" id="A0A445B737"/>